<proteinExistence type="predicted"/>
<feature type="transmembrane region" description="Helical" evidence="9">
    <location>
        <begin position="33"/>
        <end position="56"/>
    </location>
</feature>
<dbReference type="PANTHER" id="PTHR33908:SF9">
    <property type="entry name" value="BLL5595 PROTEIN"/>
    <property type="match status" value="1"/>
</dbReference>
<name>K8PCS4_9BRAD</name>
<dbReference type="HOGENOM" id="CLU_038808_0_0_5"/>
<keyword evidence="4" id="KW-0808">Transferase</keyword>
<keyword evidence="7 9" id="KW-0472">Membrane</keyword>
<accession>K8PCS4</accession>
<dbReference type="Proteomes" id="UP000001096">
    <property type="component" value="Unassembled WGS sequence"/>
</dbReference>
<reference evidence="11 12" key="1">
    <citation type="submission" date="2012-04" db="EMBL/GenBank/DDBJ databases">
        <title>The Genome Sequence of Afipia broomeae ATCC 49717.</title>
        <authorList>
            <consortium name="The Broad Institute Genome Sequencing Platform"/>
            <person name="Earl A."/>
            <person name="Ward D."/>
            <person name="Feldgarden M."/>
            <person name="Gevers D."/>
            <person name="Huys G."/>
            <person name="Walker B."/>
            <person name="Young S.K."/>
            <person name="Zeng Q."/>
            <person name="Gargeya S."/>
            <person name="Fitzgerald M."/>
            <person name="Haas B."/>
            <person name="Abouelleil A."/>
            <person name="Alvarado L."/>
            <person name="Arachchi H.M."/>
            <person name="Berlin A."/>
            <person name="Chapman S.B."/>
            <person name="Goldberg J."/>
            <person name="Griggs A."/>
            <person name="Gujja S."/>
            <person name="Hansen M."/>
            <person name="Howarth C."/>
            <person name="Imamovic A."/>
            <person name="Larimer J."/>
            <person name="McCowen C."/>
            <person name="Montmayeur A."/>
            <person name="Murphy C."/>
            <person name="Neiman D."/>
            <person name="Pearson M."/>
            <person name="Priest M."/>
            <person name="Roberts A."/>
            <person name="Saif S."/>
            <person name="Shea T."/>
            <person name="Sisk P."/>
            <person name="Sykes S."/>
            <person name="Wortman J."/>
            <person name="Nusbaum C."/>
            <person name="Birren B."/>
        </authorList>
    </citation>
    <scope>NUCLEOTIDE SEQUENCE [LARGE SCALE GENOMIC DNA]</scope>
    <source>
        <strain evidence="11 12">ATCC 49717</strain>
    </source>
</reference>
<keyword evidence="6 9" id="KW-1133">Transmembrane helix</keyword>
<dbReference type="Pfam" id="PF13231">
    <property type="entry name" value="PMT_2"/>
    <property type="match status" value="1"/>
</dbReference>
<feature type="region of interest" description="Disordered" evidence="8">
    <location>
        <begin position="514"/>
        <end position="543"/>
    </location>
</feature>
<keyword evidence="3" id="KW-0328">Glycosyltransferase</keyword>
<dbReference type="GO" id="GO:0005886">
    <property type="term" value="C:plasma membrane"/>
    <property type="evidence" value="ECO:0007669"/>
    <property type="project" value="UniProtKB-SubCell"/>
</dbReference>
<evidence type="ECO:0000256" key="3">
    <source>
        <dbReference type="ARBA" id="ARBA00022676"/>
    </source>
</evidence>
<comment type="subcellular location">
    <subcellularLocation>
        <location evidence="1">Cell membrane</location>
        <topology evidence="1">Multi-pass membrane protein</topology>
    </subcellularLocation>
</comment>
<evidence type="ECO:0000256" key="8">
    <source>
        <dbReference type="SAM" id="MobiDB-lite"/>
    </source>
</evidence>
<protein>
    <recommendedName>
        <fullName evidence="10">Glycosyltransferase RgtA/B/C/D-like domain-containing protein</fullName>
    </recommendedName>
</protein>
<dbReference type="PATRIC" id="fig|883078.3.peg.2633"/>
<evidence type="ECO:0000313" key="11">
    <source>
        <dbReference type="EMBL" id="EKS36138.1"/>
    </source>
</evidence>
<feature type="compositionally biased region" description="Basic and acidic residues" evidence="8">
    <location>
        <begin position="526"/>
        <end position="537"/>
    </location>
</feature>
<evidence type="ECO:0000259" key="10">
    <source>
        <dbReference type="Pfam" id="PF13231"/>
    </source>
</evidence>
<dbReference type="GO" id="GO:0016763">
    <property type="term" value="F:pentosyltransferase activity"/>
    <property type="evidence" value="ECO:0007669"/>
    <property type="project" value="TreeGrafter"/>
</dbReference>
<evidence type="ECO:0000256" key="6">
    <source>
        <dbReference type="ARBA" id="ARBA00022989"/>
    </source>
</evidence>
<feature type="transmembrane region" description="Helical" evidence="9">
    <location>
        <begin position="267"/>
        <end position="287"/>
    </location>
</feature>
<dbReference type="PANTHER" id="PTHR33908">
    <property type="entry name" value="MANNOSYLTRANSFERASE YKCB-RELATED"/>
    <property type="match status" value="1"/>
</dbReference>
<evidence type="ECO:0000256" key="9">
    <source>
        <dbReference type="SAM" id="Phobius"/>
    </source>
</evidence>
<comment type="caution">
    <text evidence="11">The sequence shown here is derived from an EMBL/GenBank/DDBJ whole genome shotgun (WGS) entry which is preliminary data.</text>
</comment>
<keyword evidence="2" id="KW-1003">Cell membrane</keyword>
<gene>
    <name evidence="11" type="ORF">HMPREF9695_02556</name>
</gene>
<dbReference type="eggNOG" id="COG1807">
    <property type="taxonomic scope" value="Bacteria"/>
</dbReference>
<evidence type="ECO:0000256" key="4">
    <source>
        <dbReference type="ARBA" id="ARBA00022679"/>
    </source>
</evidence>
<sequence>MQIPSSPLSATPVAVAPWRRPFHVWLDGIEKEWAIPALLAAFVAVWMLYFSIAYIAGDLHPDVLEAWSVGRTLSWGSGKHPPLMGWFTHAWTLIFPTTDWSLQLLAMVNAAVALWAVDLIARRYVRGDKRAIVILLLMLLPAYQFHAQRFNANTVLLAVWPLATYCFLRSFETRALLWSVATGVLCAVAMLGKYYSVFLIAGFIVAAIAHPQRRAYLTSKAPWVSTIAGLIALAPHLHWLATTGAMPFQYAISEHSGWTFSGMLWEVAMFFAGIVGYLAIPAVALLLMIRADLRNFAANLRQLDSGLVLLAIIFAATIILPAIVAIILVTDLPPLWNLQGLFFAAIIAVCCTRFSIDRFDTVNLTVAVIALCFGAIAAAPFYASYRNTHPFEMRRNFLSLAANELTKRWEDTYDMPLKRISGSDPLAFAMAFYSPMHPAYSRPFRLQDQWPIPKRALQNGWAAMCFSDEGACLSWLQQVHDTAPSGRRIAFTIQSRLWGVPGVEAQVIALMVPPQAGRPAPPPSPLHEERPVEDFSSSRRAPF</sequence>
<evidence type="ECO:0000256" key="2">
    <source>
        <dbReference type="ARBA" id="ARBA00022475"/>
    </source>
</evidence>
<feature type="transmembrane region" description="Helical" evidence="9">
    <location>
        <begin position="221"/>
        <end position="241"/>
    </location>
</feature>
<dbReference type="EMBL" id="AGWX01000004">
    <property type="protein sequence ID" value="EKS36138.1"/>
    <property type="molecule type" value="Genomic_DNA"/>
</dbReference>
<organism evidence="11 12">
    <name type="scientific">Afipia broomeae ATCC 49717</name>
    <dbReference type="NCBI Taxonomy" id="883078"/>
    <lineage>
        <taxon>Bacteria</taxon>
        <taxon>Pseudomonadati</taxon>
        <taxon>Pseudomonadota</taxon>
        <taxon>Alphaproteobacteria</taxon>
        <taxon>Hyphomicrobiales</taxon>
        <taxon>Nitrobacteraceae</taxon>
        <taxon>Afipia</taxon>
    </lineage>
</organism>
<feature type="transmembrane region" description="Helical" evidence="9">
    <location>
        <begin position="176"/>
        <end position="209"/>
    </location>
</feature>
<dbReference type="InterPro" id="IPR038731">
    <property type="entry name" value="RgtA/B/C-like"/>
</dbReference>
<keyword evidence="12" id="KW-1185">Reference proteome</keyword>
<feature type="domain" description="Glycosyltransferase RgtA/B/C/D-like" evidence="10">
    <location>
        <begin position="79"/>
        <end position="239"/>
    </location>
</feature>
<dbReference type="GO" id="GO:0009103">
    <property type="term" value="P:lipopolysaccharide biosynthetic process"/>
    <property type="evidence" value="ECO:0007669"/>
    <property type="project" value="UniProtKB-ARBA"/>
</dbReference>
<evidence type="ECO:0000313" key="12">
    <source>
        <dbReference type="Proteomes" id="UP000001096"/>
    </source>
</evidence>
<feature type="transmembrane region" description="Helical" evidence="9">
    <location>
        <begin position="100"/>
        <end position="119"/>
    </location>
</feature>
<feature type="transmembrane region" description="Helical" evidence="9">
    <location>
        <begin position="131"/>
        <end position="147"/>
    </location>
</feature>
<keyword evidence="5 9" id="KW-0812">Transmembrane</keyword>
<feature type="transmembrane region" description="Helical" evidence="9">
    <location>
        <begin position="307"/>
        <end position="329"/>
    </location>
</feature>
<dbReference type="AlphaFoldDB" id="K8PCS4"/>
<feature type="transmembrane region" description="Helical" evidence="9">
    <location>
        <begin position="363"/>
        <end position="385"/>
    </location>
</feature>
<feature type="transmembrane region" description="Helical" evidence="9">
    <location>
        <begin position="335"/>
        <end position="356"/>
    </location>
</feature>
<evidence type="ECO:0000256" key="7">
    <source>
        <dbReference type="ARBA" id="ARBA00023136"/>
    </source>
</evidence>
<dbReference type="InterPro" id="IPR050297">
    <property type="entry name" value="LipidA_mod_glycosyltrf_83"/>
</dbReference>
<evidence type="ECO:0000256" key="1">
    <source>
        <dbReference type="ARBA" id="ARBA00004651"/>
    </source>
</evidence>
<evidence type="ECO:0000256" key="5">
    <source>
        <dbReference type="ARBA" id="ARBA00022692"/>
    </source>
</evidence>